<evidence type="ECO:0008006" key="4">
    <source>
        <dbReference type="Google" id="ProtNLM"/>
    </source>
</evidence>
<evidence type="ECO:0000256" key="1">
    <source>
        <dbReference type="ARBA" id="ARBA00022533"/>
    </source>
</evidence>
<protein>
    <recommendedName>
        <fullName evidence="4">Phosphofructokinase domain-containing protein</fullName>
    </recommendedName>
</protein>
<dbReference type="InterPro" id="IPR050929">
    <property type="entry name" value="PFKA"/>
</dbReference>
<dbReference type="PANTHER" id="PTHR45770">
    <property type="entry name" value="ATP-DEPENDENT 6-PHOSPHOFRUCTOKINASE 1"/>
    <property type="match status" value="1"/>
</dbReference>
<reference evidence="2 3" key="1">
    <citation type="submission" date="2022-01" db="EMBL/GenBank/DDBJ databases">
        <authorList>
            <person name="Xiong W."/>
            <person name="Schranz E."/>
        </authorList>
    </citation>
    <scope>NUCLEOTIDE SEQUENCE [LARGE SCALE GENOMIC DNA]</scope>
</reference>
<name>A0AAU9MWL6_9ASTR</name>
<dbReference type="EMBL" id="CAKMRJ010003334">
    <property type="protein sequence ID" value="CAH1432219.1"/>
    <property type="molecule type" value="Genomic_DNA"/>
</dbReference>
<evidence type="ECO:0000313" key="3">
    <source>
        <dbReference type="Proteomes" id="UP001157418"/>
    </source>
</evidence>
<organism evidence="2 3">
    <name type="scientific">Lactuca virosa</name>
    <dbReference type="NCBI Taxonomy" id="75947"/>
    <lineage>
        <taxon>Eukaryota</taxon>
        <taxon>Viridiplantae</taxon>
        <taxon>Streptophyta</taxon>
        <taxon>Embryophyta</taxon>
        <taxon>Tracheophyta</taxon>
        <taxon>Spermatophyta</taxon>
        <taxon>Magnoliopsida</taxon>
        <taxon>eudicotyledons</taxon>
        <taxon>Gunneridae</taxon>
        <taxon>Pentapetalae</taxon>
        <taxon>asterids</taxon>
        <taxon>campanulids</taxon>
        <taxon>Asterales</taxon>
        <taxon>Asteraceae</taxon>
        <taxon>Cichorioideae</taxon>
        <taxon>Cichorieae</taxon>
        <taxon>Lactucinae</taxon>
        <taxon>Lactuca</taxon>
    </lineage>
</organism>
<keyword evidence="1" id="KW-0021">Allosteric enzyme</keyword>
<sequence length="195" mass="21359">MDPDLVKLTLQTLAFGNVMAAAARDYQKGLKTEIPNTLVIANCEIVKPRVAATEHITQVVVQKNGPRGVHFQRAGPAKVSDQVCACVITCGGLCPGLNTMIREIVCALHHMEDTKLTTFKIVVYIIGGDGTQKGAAVIYEEIRRRGIKAVVVRIPKTIDNDISVIDRESRKRHRSSQINSALQRVHCNVCNSCKS</sequence>
<dbReference type="SUPFAM" id="SSF53784">
    <property type="entry name" value="Phosphofructokinase"/>
    <property type="match status" value="1"/>
</dbReference>
<dbReference type="Gene3D" id="3.40.50.450">
    <property type="match status" value="2"/>
</dbReference>
<keyword evidence="3" id="KW-1185">Reference proteome</keyword>
<gene>
    <name evidence="2" type="ORF">LVIROSA_LOCUS18885</name>
</gene>
<proteinExistence type="predicted"/>
<dbReference type="GO" id="GO:0003872">
    <property type="term" value="F:6-phosphofructokinase activity"/>
    <property type="evidence" value="ECO:0007669"/>
    <property type="project" value="InterPro"/>
</dbReference>
<accession>A0AAU9MWL6</accession>
<evidence type="ECO:0000313" key="2">
    <source>
        <dbReference type="EMBL" id="CAH1432219.1"/>
    </source>
</evidence>
<dbReference type="Proteomes" id="UP001157418">
    <property type="component" value="Unassembled WGS sequence"/>
</dbReference>
<comment type="caution">
    <text evidence="2">The sequence shown here is derived from an EMBL/GenBank/DDBJ whole genome shotgun (WGS) entry which is preliminary data.</text>
</comment>
<dbReference type="AlphaFoldDB" id="A0AAU9MWL6"/>
<dbReference type="InterPro" id="IPR035966">
    <property type="entry name" value="PKF_sf"/>
</dbReference>